<dbReference type="Proteomes" id="UP001197770">
    <property type="component" value="Unassembled WGS sequence"/>
</dbReference>
<evidence type="ECO:0000259" key="1">
    <source>
        <dbReference type="Pfam" id="PF06094"/>
    </source>
</evidence>
<dbReference type="InterPro" id="IPR009288">
    <property type="entry name" value="AIG2-like_dom"/>
</dbReference>
<evidence type="ECO:0000313" key="3">
    <source>
        <dbReference type="Proteomes" id="UP001197770"/>
    </source>
</evidence>
<keyword evidence="3" id="KW-1185">Reference proteome</keyword>
<dbReference type="RefSeq" id="WP_228230935.1">
    <property type="nucleotide sequence ID" value="NZ_JAJGMW010000020.1"/>
</dbReference>
<dbReference type="Gene3D" id="3.10.490.10">
    <property type="entry name" value="Gamma-glutamyl cyclotransferase-like"/>
    <property type="match status" value="1"/>
</dbReference>
<sequence length="110" mass="12485">METLRLFSYGTLQHSDIQQNLFKRKLEGTADKILGYKLGTITLPENHPNAQTYFIAIYTGDEKDILDGICYTINASELSLVDDYEGPAYERATVISNSGKKVLIYRRPIH</sequence>
<dbReference type="CDD" id="cd06661">
    <property type="entry name" value="GGCT_like"/>
    <property type="match status" value="1"/>
</dbReference>
<feature type="domain" description="Gamma-glutamylcyclotransferase AIG2-like" evidence="1">
    <location>
        <begin position="6"/>
        <end position="102"/>
    </location>
</feature>
<reference evidence="2 3" key="1">
    <citation type="submission" date="2021-11" db="EMBL/GenBank/DDBJ databases">
        <title>Seasonal and diel survey of microbial diversity of the Tyrrhenian coast.</title>
        <authorList>
            <person name="Gattoni G."/>
            <person name="Corral P."/>
        </authorList>
    </citation>
    <scope>NUCLEOTIDE SEQUENCE [LARGE SCALE GENOMIC DNA]</scope>
    <source>
        <strain evidence="2 3">Mr9</strain>
    </source>
</reference>
<dbReference type="EMBL" id="JAJGMW010000020">
    <property type="protein sequence ID" value="MCC4213861.1"/>
    <property type="molecule type" value="Genomic_DNA"/>
</dbReference>
<name>A0ABS8GV32_9FLAO</name>
<dbReference type="SUPFAM" id="SSF110857">
    <property type="entry name" value="Gamma-glutamyl cyclotransferase-like"/>
    <property type="match status" value="1"/>
</dbReference>
<gene>
    <name evidence="2" type="ORF">LLW17_14110</name>
</gene>
<dbReference type="InterPro" id="IPR013024">
    <property type="entry name" value="GGCT-like"/>
</dbReference>
<protein>
    <submittedName>
        <fullName evidence="2">Gamma-glutamylcyclotransferase</fullName>
    </submittedName>
</protein>
<organism evidence="2 3">
    <name type="scientific">Leeuwenhoekiella parthenopeia</name>
    <dbReference type="NCBI Taxonomy" id="2890320"/>
    <lineage>
        <taxon>Bacteria</taxon>
        <taxon>Pseudomonadati</taxon>
        <taxon>Bacteroidota</taxon>
        <taxon>Flavobacteriia</taxon>
        <taxon>Flavobacteriales</taxon>
        <taxon>Flavobacteriaceae</taxon>
        <taxon>Leeuwenhoekiella</taxon>
    </lineage>
</organism>
<comment type="caution">
    <text evidence="2">The sequence shown here is derived from an EMBL/GenBank/DDBJ whole genome shotgun (WGS) entry which is preliminary data.</text>
</comment>
<proteinExistence type="predicted"/>
<accession>A0ABS8GV32</accession>
<dbReference type="InterPro" id="IPR036568">
    <property type="entry name" value="GGCT-like_sf"/>
</dbReference>
<dbReference type="Pfam" id="PF06094">
    <property type="entry name" value="GGACT"/>
    <property type="match status" value="1"/>
</dbReference>
<evidence type="ECO:0000313" key="2">
    <source>
        <dbReference type="EMBL" id="MCC4213861.1"/>
    </source>
</evidence>